<feature type="domain" description="Peptidase M16 N-terminal" evidence="7">
    <location>
        <begin position="30"/>
        <end position="166"/>
    </location>
</feature>
<dbReference type="GO" id="GO:0005739">
    <property type="term" value="C:mitochondrion"/>
    <property type="evidence" value="ECO:0007669"/>
    <property type="project" value="TreeGrafter"/>
</dbReference>
<dbReference type="Pfam" id="PF16187">
    <property type="entry name" value="Peptidase_M16_M"/>
    <property type="match status" value="1"/>
</dbReference>
<reference evidence="11" key="1">
    <citation type="journal article" date="2015" name="Genome Announc.">
        <title>Genome sequence of the AIDS-associated pathogen Penicillium marneffei (ATCC18224) and its near taxonomic relative Talaromyces stipitatus (ATCC10500).</title>
        <authorList>
            <person name="Nierman W.C."/>
            <person name="Fedorova-Abrams N.D."/>
            <person name="Andrianopoulos A."/>
        </authorList>
    </citation>
    <scope>NUCLEOTIDE SEQUENCE [LARGE SCALE GENOMIC DNA]</scope>
    <source>
        <strain evidence="11">ATCC 10500 / CBS 375.48 / QM 6759 / NRRL 1006</strain>
    </source>
</reference>
<name>B8MUL9_TALSN</name>
<keyword evidence="11" id="KW-1185">Reference proteome</keyword>
<dbReference type="GO" id="GO:0051603">
    <property type="term" value="P:proteolysis involved in protein catabolic process"/>
    <property type="evidence" value="ECO:0007669"/>
    <property type="project" value="TreeGrafter"/>
</dbReference>
<proteinExistence type="inferred from homology"/>
<dbReference type="Gene3D" id="3.30.830.10">
    <property type="entry name" value="Metalloenzyme, LuxS/M16 peptidase-like"/>
    <property type="match status" value="2"/>
</dbReference>
<feature type="domain" description="Peptidase M16 middle/third" evidence="9">
    <location>
        <begin position="378"/>
        <end position="465"/>
    </location>
</feature>
<keyword evidence="2" id="KW-0645">Protease</keyword>
<dbReference type="Pfam" id="PF00675">
    <property type="entry name" value="Peptidase_M16"/>
    <property type="match status" value="1"/>
</dbReference>
<dbReference type="InParanoid" id="B8MUL9"/>
<dbReference type="InterPro" id="IPR011249">
    <property type="entry name" value="Metalloenz_LuxS/M16"/>
</dbReference>
<dbReference type="InterPro" id="IPR050626">
    <property type="entry name" value="Peptidase_M16"/>
</dbReference>
<dbReference type="GO" id="GO:0005829">
    <property type="term" value="C:cytosol"/>
    <property type="evidence" value="ECO:0007669"/>
    <property type="project" value="TreeGrafter"/>
</dbReference>
<dbReference type="OrthoDB" id="952271at2759"/>
<dbReference type="VEuPathDB" id="FungiDB:TSTA_108730"/>
<dbReference type="HOGENOM" id="CLU_004639_4_2_1"/>
<dbReference type="Proteomes" id="UP000001745">
    <property type="component" value="Unassembled WGS sequence"/>
</dbReference>
<protein>
    <submittedName>
        <fullName evidence="10">N-arginine dibasic convertase, putative</fullName>
        <ecNumber evidence="10">3.4.24.56</ecNumber>
    </submittedName>
</protein>
<dbReference type="GO" id="GO:0046872">
    <property type="term" value="F:metal ion binding"/>
    <property type="evidence" value="ECO:0007669"/>
    <property type="project" value="UniProtKB-KW"/>
</dbReference>
<evidence type="ECO:0000259" key="9">
    <source>
        <dbReference type="Pfam" id="PF16187"/>
    </source>
</evidence>
<dbReference type="eggNOG" id="KOG0959">
    <property type="taxonomic scope" value="Eukaryota"/>
</dbReference>
<dbReference type="OMA" id="HRGINER"/>
<dbReference type="AlphaFoldDB" id="B8MUL9"/>
<dbReference type="PANTHER" id="PTHR43690">
    <property type="entry name" value="NARDILYSIN"/>
    <property type="match status" value="1"/>
</dbReference>
<evidence type="ECO:0000259" key="7">
    <source>
        <dbReference type="Pfam" id="PF00675"/>
    </source>
</evidence>
<dbReference type="InterPro" id="IPR032632">
    <property type="entry name" value="Peptidase_M16_M"/>
</dbReference>
<feature type="domain" description="Peptidase M16 C-terminal" evidence="8">
    <location>
        <begin position="195"/>
        <end position="372"/>
    </location>
</feature>
<keyword evidence="3" id="KW-0479">Metal-binding</keyword>
<dbReference type="STRING" id="441959.B8MUL9"/>
<evidence type="ECO:0000256" key="4">
    <source>
        <dbReference type="ARBA" id="ARBA00022801"/>
    </source>
</evidence>
<dbReference type="InterPro" id="IPR011765">
    <property type="entry name" value="Pept_M16_N"/>
</dbReference>
<sequence length="466" mass="53223">MSTVVTKQLLKPKLDRRQYRVLRLRNGLEVLLVYDLNATQASASLNVGVGRLDDDKDVLGMAHLTQKNGFKTYVAAHSGRSNSFTSATETTFHFQVAATASGNSAPLPQGSPLYGALCRFVKTFTAPLFLESTLDAAVKAIDLQYKTNFREDAHRRLQLQKSLSNPDHPYCRFSLGNLETLRDNPQACSIDVQGKVMEFYKSHYSANRMKLVVLGPNSLNQLEEWVIDLFSRIQNKNVVQKRWDSVPLFSEDQLGMQVFVESVKANYLLYIHFPFLDEEDLYETLPSRYISHLISNKGSGSILSWLTAKGWATDLSAYPKHVCPGSAYYQISVTLTESGCASYKEIIKVIFQYIGIIKERPPQEWVFNEVKNLTQNRFQFGPEEHPAKFTNRLSSVMQTPIPRGSLLSHFVPIKFDAALITRALTYLHCDKFRLMLFSRPFAGDYDSEEKWYQTKYKVEEIRQDFR</sequence>
<gene>
    <name evidence="10" type="ORF">TSTA_108730</name>
</gene>
<evidence type="ECO:0000256" key="5">
    <source>
        <dbReference type="ARBA" id="ARBA00022833"/>
    </source>
</evidence>
<accession>B8MUL9</accession>
<evidence type="ECO:0000313" key="11">
    <source>
        <dbReference type="Proteomes" id="UP000001745"/>
    </source>
</evidence>
<dbReference type="GeneID" id="8103129"/>
<dbReference type="EC" id="3.4.24.56" evidence="10"/>
<comment type="similarity">
    <text evidence="1">Belongs to the peptidase M16 family.</text>
</comment>
<organism evidence="10 11">
    <name type="scientific">Talaromyces stipitatus (strain ATCC 10500 / CBS 375.48 / QM 6759 / NRRL 1006)</name>
    <name type="common">Penicillium stipitatum</name>
    <dbReference type="NCBI Taxonomy" id="441959"/>
    <lineage>
        <taxon>Eukaryota</taxon>
        <taxon>Fungi</taxon>
        <taxon>Dikarya</taxon>
        <taxon>Ascomycota</taxon>
        <taxon>Pezizomycotina</taxon>
        <taxon>Eurotiomycetes</taxon>
        <taxon>Eurotiomycetidae</taxon>
        <taxon>Eurotiales</taxon>
        <taxon>Trichocomaceae</taxon>
        <taxon>Talaromyces</taxon>
        <taxon>Talaromyces sect. Talaromyces</taxon>
    </lineage>
</organism>
<dbReference type="InterPro" id="IPR007863">
    <property type="entry name" value="Peptidase_M16_C"/>
</dbReference>
<evidence type="ECO:0000313" key="10">
    <source>
        <dbReference type="EMBL" id="EED11687.1"/>
    </source>
</evidence>
<evidence type="ECO:0000259" key="8">
    <source>
        <dbReference type="Pfam" id="PF05193"/>
    </source>
</evidence>
<dbReference type="GO" id="GO:0043171">
    <property type="term" value="P:peptide catabolic process"/>
    <property type="evidence" value="ECO:0007669"/>
    <property type="project" value="TreeGrafter"/>
</dbReference>
<evidence type="ECO:0000256" key="6">
    <source>
        <dbReference type="ARBA" id="ARBA00023049"/>
    </source>
</evidence>
<dbReference type="EMBL" id="EQ962661">
    <property type="protein sequence ID" value="EED11687.1"/>
    <property type="molecule type" value="Genomic_DNA"/>
</dbReference>
<dbReference type="SUPFAM" id="SSF63411">
    <property type="entry name" value="LuxS/MPP-like metallohydrolase"/>
    <property type="match status" value="2"/>
</dbReference>
<dbReference type="PANTHER" id="PTHR43690:SF18">
    <property type="entry name" value="INSULIN-DEGRADING ENZYME-RELATED"/>
    <property type="match status" value="1"/>
</dbReference>
<dbReference type="FunFam" id="3.30.830.10:FF:000005">
    <property type="entry name" value="nardilysin isoform X1"/>
    <property type="match status" value="1"/>
</dbReference>
<keyword evidence="6" id="KW-0482">Metalloprotease</keyword>
<keyword evidence="5" id="KW-0862">Zinc</keyword>
<keyword evidence="4 10" id="KW-0378">Hydrolase</keyword>
<dbReference type="RefSeq" id="XP_002488443.1">
    <property type="nucleotide sequence ID" value="XM_002488398.1"/>
</dbReference>
<dbReference type="PhylomeDB" id="B8MUL9"/>
<dbReference type="GO" id="GO:0004222">
    <property type="term" value="F:metalloendopeptidase activity"/>
    <property type="evidence" value="ECO:0007669"/>
    <property type="project" value="UniProtKB-EC"/>
</dbReference>
<evidence type="ECO:0000256" key="1">
    <source>
        <dbReference type="ARBA" id="ARBA00007261"/>
    </source>
</evidence>
<dbReference type="Pfam" id="PF05193">
    <property type="entry name" value="Peptidase_M16_C"/>
    <property type="match status" value="1"/>
</dbReference>
<evidence type="ECO:0000256" key="2">
    <source>
        <dbReference type="ARBA" id="ARBA00022670"/>
    </source>
</evidence>
<evidence type="ECO:0000256" key="3">
    <source>
        <dbReference type="ARBA" id="ARBA00022723"/>
    </source>
</evidence>